<dbReference type="EMBL" id="SLXF01000001">
    <property type="protein sequence ID" value="TCP09454.1"/>
    <property type="molecule type" value="Genomic_DNA"/>
</dbReference>
<dbReference type="Proteomes" id="UP000239406">
    <property type="component" value="Unassembled WGS sequence"/>
</dbReference>
<evidence type="ECO:0000313" key="3">
    <source>
        <dbReference type="EMBL" id="PPE69426.1"/>
    </source>
</evidence>
<keyword evidence="4" id="KW-0255">Endonuclease</keyword>
<organism evidence="3 5">
    <name type="scientific">Caldimonas thermodepolymerans</name>
    <dbReference type="NCBI Taxonomy" id="215580"/>
    <lineage>
        <taxon>Bacteria</taxon>
        <taxon>Pseudomonadati</taxon>
        <taxon>Pseudomonadota</taxon>
        <taxon>Betaproteobacteria</taxon>
        <taxon>Burkholderiales</taxon>
        <taxon>Sphaerotilaceae</taxon>
        <taxon>Caldimonas</taxon>
    </lineage>
</organism>
<feature type="region of interest" description="Disordered" evidence="1">
    <location>
        <begin position="1"/>
        <end position="23"/>
    </location>
</feature>
<sequence>MSTETLFERSVTAPPTSHAAPLGQQDATLTAAPLTMRVLTVNTHKGFGPLNRRFILHELRDAVRSVSADIVFLQEVLGTHARYSTRVADWPAAPQYEFLADSMWSDFAYGRNAVYPHGHHGNAVLSKFPIVRYQNRDVSIERSKERRGLLHCVLTIPDRAMEVHVVCVHLGLRESHRRQQLQLLCGLLQAEVPPEAPLVIAGDFNDWRLRAHEVLDQCGGLREVHVAAHGRAARTFPARWPILRLDRIYVRNARAHRPLALPPRPWSHLSDHAPLAAEVLL</sequence>
<accession>A0A2S5T396</accession>
<keyword evidence="4" id="KW-0540">Nuclease</keyword>
<reference evidence="4 6" key="2">
    <citation type="submission" date="2019-03" db="EMBL/GenBank/DDBJ databases">
        <title>Genomic Encyclopedia of Type Strains, Phase IV (KMG-IV): sequencing the most valuable type-strain genomes for metagenomic binning, comparative biology and taxonomic classification.</title>
        <authorList>
            <person name="Goeker M."/>
        </authorList>
    </citation>
    <scope>NUCLEOTIDE SEQUENCE [LARGE SCALE GENOMIC DNA]</scope>
    <source>
        <strain evidence="4 6">DSM 15264</strain>
    </source>
</reference>
<evidence type="ECO:0000313" key="4">
    <source>
        <dbReference type="EMBL" id="TCP09454.1"/>
    </source>
</evidence>
<proteinExistence type="predicted"/>
<evidence type="ECO:0000313" key="5">
    <source>
        <dbReference type="Proteomes" id="UP000239406"/>
    </source>
</evidence>
<evidence type="ECO:0000256" key="1">
    <source>
        <dbReference type="SAM" id="MobiDB-lite"/>
    </source>
</evidence>
<protein>
    <submittedName>
        <fullName evidence="4">Endonuclease/exonuclease/phosphatase family metal-dependent hydrolase</fullName>
    </submittedName>
</protein>
<dbReference type="GO" id="GO:0016020">
    <property type="term" value="C:membrane"/>
    <property type="evidence" value="ECO:0007669"/>
    <property type="project" value="GOC"/>
</dbReference>
<dbReference type="GO" id="GO:0006506">
    <property type="term" value="P:GPI anchor biosynthetic process"/>
    <property type="evidence" value="ECO:0007669"/>
    <property type="project" value="TreeGrafter"/>
</dbReference>
<evidence type="ECO:0000259" key="2">
    <source>
        <dbReference type="Pfam" id="PF03372"/>
    </source>
</evidence>
<reference evidence="3 5" key="1">
    <citation type="submission" date="2018-02" db="EMBL/GenBank/DDBJ databases">
        <title>Reclassifiation of [Polyangium] brachysporum DSM 7029 as Guopingzhaonella breviflexa gen. nov., sp. nov., a member of the family Comamonadaceae.</title>
        <authorList>
            <person name="Tang B."/>
        </authorList>
    </citation>
    <scope>NUCLEOTIDE SEQUENCE [LARGE SCALE GENOMIC DNA]</scope>
    <source>
        <strain evidence="3 5">DSM 15344</strain>
    </source>
</reference>
<keyword evidence="5" id="KW-1185">Reference proteome</keyword>
<dbReference type="AlphaFoldDB" id="A0A2S5T396"/>
<dbReference type="GO" id="GO:0016787">
    <property type="term" value="F:hydrolase activity"/>
    <property type="evidence" value="ECO:0007669"/>
    <property type="project" value="UniProtKB-KW"/>
</dbReference>
<dbReference type="InterPro" id="IPR036691">
    <property type="entry name" value="Endo/exonu/phosph_ase_sf"/>
</dbReference>
<dbReference type="PANTHER" id="PTHR14859">
    <property type="entry name" value="CALCOFLUOR WHITE HYPERSENSITIVE PROTEIN PRECURSOR"/>
    <property type="match status" value="1"/>
</dbReference>
<evidence type="ECO:0000313" key="6">
    <source>
        <dbReference type="Proteomes" id="UP000294772"/>
    </source>
</evidence>
<dbReference type="Gene3D" id="3.60.10.10">
    <property type="entry name" value="Endonuclease/exonuclease/phosphatase"/>
    <property type="match status" value="1"/>
</dbReference>
<dbReference type="Proteomes" id="UP000294772">
    <property type="component" value="Unassembled WGS sequence"/>
</dbReference>
<dbReference type="GO" id="GO:0004519">
    <property type="term" value="F:endonuclease activity"/>
    <property type="evidence" value="ECO:0007669"/>
    <property type="project" value="UniProtKB-KW"/>
</dbReference>
<dbReference type="InterPro" id="IPR051916">
    <property type="entry name" value="GPI-anchor_lipid_remodeler"/>
</dbReference>
<dbReference type="PANTHER" id="PTHR14859:SF15">
    <property type="entry name" value="ENDONUCLEASE_EXONUCLEASE_PHOSPHATASE DOMAIN-CONTAINING PROTEIN"/>
    <property type="match status" value="1"/>
</dbReference>
<dbReference type="Pfam" id="PF03372">
    <property type="entry name" value="Exo_endo_phos"/>
    <property type="match status" value="1"/>
</dbReference>
<gene>
    <name evidence="3" type="ORF">C1702_12060</name>
    <name evidence="4" type="ORF">EV676_10127</name>
</gene>
<comment type="caution">
    <text evidence="3">The sequence shown here is derived from an EMBL/GenBank/DDBJ whole genome shotgun (WGS) entry which is preliminary data.</text>
</comment>
<dbReference type="OrthoDB" id="9793162at2"/>
<dbReference type="EMBL" id="PSNY01000012">
    <property type="protein sequence ID" value="PPE69426.1"/>
    <property type="molecule type" value="Genomic_DNA"/>
</dbReference>
<dbReference type="RefSeq" id="WP_104357953.1">
    <property type="nucleotide sequence ID" value="NZ_CALFFA010000022.1"/>
</dbReference>
<keyword evidence="4" id="KW-0378">Hydrolase</keyword>
<feature type="domain" description="Endonuclease/exonuclease/phosphatase" evidence="2">
    <location>
        <begin position="57"/>
        <end position="272"/>
    </location>
</feature>
<name>A0A2S5T396_9BURK</name>
<dbReference type="InterPro" id="IPR005135">
    <property type="entry name" value="Endo/exonuclease/phosphatase"/>
</dbReference>
<dbReference type="SUPFAM" id="SSF56219">
    <property type="entry name" value="DNase I-like"/>
    <property type="match status" value="1"/>
</dbReference>